<dbReference type="Proteomes" id="UP000011668">
    <property type="component" value="Unassembled WGS sequence"/>
</dbReference>
<comment type="PTM">
    <text evidence="11">Binds 1 heme group per subunit.</text>
</comment>
<dbReference type="STRING" id="983506.L8WZU7"/>
<comment type="subcellular location">
    <subcellularLocation>
        <location evidence="1">Mitochondrion intermembrane space</location>
    </subcellularLocation>
</comment>
<evidence type="ECO:0000259" key="12">
    <source>
        <dbReference type="PROSITE" id="PS51007"/>
    </source>
</evidence>
<evidence type="ECO:0000256" key="10">
    <source>
        <dbReference type="RuleBase" id="RU004426"/>
    </source>
</evidence>
<keyword evidence="11" id="KW-0496">Mitochondrion</keyword>
<dbReference type="PANTHER" id="PTHR11961">
    <property type="entry name" value="CYTOCHROME C"/>
    <property type="match status" value="1"/>
</dbReference>
<evidence type="ECO:0000256" key="6">
    <source>
        <dbReference type="ARBA" id="ARBA00022723"/>
    </source>
</evidence>
<evidence type="ECO:0000256" key="11">
    <source>
        <dbReference type="RuleBase" id="RU004427"/>
    </source>
</evidence>
<evidence type="ECO:0000256" key="5">
    <source>
        <dbReference type="ARBA" id="ARBA00022660"/>
    </source>
</evidence>
<dbReference type="EMBL" id="AFRT01000855">
    <property type="protein sequence ID" value="ELU42342.1"/>
    <property type="molecule type" value="Genomic_DNA"/>
</dbReference>
<protein>
    <submittedName>
        <fullName evidence="13">Cytochrome C domain-containing protein</fullName>
    </submittedName>
</protein>
<keyword evidence="4 9" id="KW-0349">Heme</keyword>
<evidence type="ECO:0000256" key="1">
    <source>
        <dbReference type="ARBA" id="ARBA00004569"/>
    </source>
</evidence>
<evidence type="ECO:0000256" key="4">
    <source>
        <dbReference type="ARBA" id="ARBA00022617"/>
    </source>
</evidence>
<dbReference type="SUPFAM" id="SSF46626">
    <property type="entry name" value="Cytochrome c"/>
    <property type="match status" value="1"/>
</dbReference>
<name>L8WZU7_THACA</name>
<dbReference type="InterPro" id="IPR009056">
    <property type="entry name" value="Cyt_c-like_dom"/>
</dbReference>
<evidence type="ECO:0000256" key="3">
    <source>
        <dbReference type="ARBA" id="ARBA00022448"/>
    </source>
</evidence>
<evidence type="ECO:0000256" key="7">
    <source>
        <dbReference type="ARBA" id="ARBA00022982"/>
    </source>
</evidence>
<keyword evidence="6 9" id="KW-0479">Metal-binding</keyword>
<dbReference type="Pfam" id="PF00034">
    <property type="entry name" value="Cytochrom_C"/>
    <property type="match status" value="1"/>
</dbReference>
<keyword evidence="14" id="KW-1185">Reference proteome</keyword>
<comment type="similarity">
    <text evidence="2 10">Belongs to the cytochrome c family.</text>
</comment>
<evidence type="ECO:0000256" key="8">
    <source>
        <dbReference type="ARBA" id="ARBA00023004"/>
    </source>
</evidence>
<dbReference type="PROSITE" id="PS51007">
    <property type="entry name" value="CYTC"/>
    <property type="match status" value="1"/>
</dbReference>
<dbReference type="GO" id="GO:0009055">
    <property type="term" value="F:electron transfer activity"/>
    <property type="evidence" value="ECO:0007669"/>
    <property type="project" value="InterPro"/>
</dbReference>
<comment type="function">
    <text evidence="11">Electron carrier protein. The oxidized form of the cytochrome c heme group can accept an electron from the heme group of the cytochrome c1 subunit of cytochrome reductase. Cytochrome c then transfers this electron to the cytochrome oxidase complex, the final protein carrier in the mitochondrial electron-transport chain.</text>
</comment>
<dbReference type="InterPro" id="IPR036909">
    <property type="entry name" value="Cyt_c-like_dom_sf"/>
</dbReference>
<dbReference type="PRINTS" id="PR00604">
    <property type="entry name" value="CYTCHRMECIAB"/>
</dbReference>
<keyword evidence="3 11" id="KW-0813">Transport</keyword>
<comment type="caution">
    <text evidence="13">The sequence shown here is derived from an EMBL/GenBank/DDBJ whole genome shotgun (WGS) entry which is preliminary data.</text>
</comment>
<gene>
    <name evidence="13" type="ORF">AG1IA_03626</name>
</gene>
<evidence type="ECO:0000313" key="14">
    <source>
        <dbReference type="Proteomes" id="UP000011668"/>
    </source>
</evidence>
<organism evidence="13 14">
    <name type="scientific">Thanatephorus cucumeris (strain AG1-IA)</name>
    <name type="common">Rice sheath blight fungus</name>
    <name type="synonym">Rhizoctonia solani</name>
    <dbReference type="NCBI Taxonomy" id="983506"/>
    <lineage>
        <taxon>Eukaryota</taxon>
        <taxon>Fungi</taxon>
        <taxon>Dikarya</taxon>
        <taxon>Basidiomycota</taxon>
        <taxon>Agaricomycotina</taxon>
        <taxon>Agaricomycetes</taxon>
        <taxon>Cantharellales</taxon>
        <taxon>Ceratobasidiaceae</taxon>
        <taxon>Rhizoctonia</taxon>
        <taxon>Rhizoctonia solani AG-1</taxon>
    </lineage>
</organism>
<accession>L8WZU7</accession>
<feature type="domain" description="Cytochrome c" evidence="12">
    <location>
        <begin position="90"/>
        <end position="193"/>
    </location>
</feature>
<dbReference type="InterPro" id="IPR002327">
    <property type="entry name" value="Cyt_c_1A/1B"/>
</dbReference>
<dbReference type="GO" id="GO:0020037">
    <property type="term" value="F:heme binding"/>
    <property type="evidence" value="ECO:0007669"/>
    <property type="project" value="InterPro"/>
</dbReference>
<evidence type="ECO:0000256" key="9">
    <source>
        <dbReference type="PROSITE-ProRule" id="PRU00433"/>
    </source>
</evidence>
<reference evidence="13 14" key="1">
    <citation type="journal article" date="2013" name="Nat. Commun.">
        <title>The evolution and pathogenic mechanisms of the rice sheath blight pathogen.</title>
        <authorList>
            <person name="Zheng A."/>
            <person name="Lin R."/>
            <person name="Xu L."/>
            <person name="Qin P."/>
            <person name="Tang C."/>
            <person name="Ai P."/>
            <person name="Zhang D."/>
            <person name="Liu Y."/>
            <person name="Sun Z."/>
            <person name="Feng H."/>
            <person name="Wang Y."/>
            <person name="Chen Y."/>
            <person name="Liang X."/>
            <person name="Fu R."/>
            <person name="Li Q."/>
            <person name="Zhang J."/>
            <person name="Yu X."/>
            <person name="Xie Z."/>
            <person name="Ding L."/>
            <person name="Guan P."/>
            <person name="Tang J."/>
            <person name="Liang Y."/>
            <person name="Wang S."/>
            <person name="Deng Q."/>
            <person name="Li S."/>
            <person name="Zhu J."/>
            <person name="Wang L."/>
            <person name="Liu H."/>
            <person name="Li P."/>
        </authorList>
    </citation>
    <scope>NUCLEOTIDE SEQUENCE [LARGE SCALE GENOMIC DNA]</scope>
    <source>
        <strain evidence="14">AG-1 IA</strain>
    </source>
</reference>
<dbReference type="Gene3D" id="1.10.760.10">
    <property type="entry name" value="Cytochrome c-like domain"/>
    <property type="match status" value="1"/>
</dbReference>
<dbReference type="OrthoDB" id="449280at2759"/>
<dbReference type="AlphaFoldDB" id="L8WZU7"/>
<keyword evidence="5 11" id="KW-0679">Respiratory chain</keyword>
<dbReference type="HOGENOM" id="CLU_1391083_0_0_1"/>
<sequence length="196" mass="22376">MCTKEVLIHDRNQHSYKNYSIETHQRMAGTFSIAHTHHQATVTSQLIFDPISHCTRSVPSSKVHAKFQRYSSSKFLIYLLLTGRVIVDLQAAQRGKELFMQRCSACHAIESGQQSPERAAPNLRAIYGSSIKRMTINAQTQEVRRETVHWDDKKLDDYLKNPKMNQAGKTIVFEPVTKDQDRADLIAYLKSVKGKS</sequence>
<evidence type="ECO:0000256" key="2">
    <source>
        <dbReference type="ARBA" id="ARBA00006488"/>
    </source>
</evidence>
<keyword evidence="7 11" id="KW-0249">Electron transport</keyword>
<evidence type="ECO:0000313" key="13">
    <source>
        <dbReference type="EMBL" id="ELU42342.1"/>
    </source>
</evidence>
<dbReference type="GO" id="GO:0046872">
    <property type="term" value="F:metal ion binding"/>
    <property type="evidence" value="ECO:0007669"/>
    <property type="project" value="UniProtKB-KW"/>
</dbReference>
<dbReference type="GO" id="GO:0005758">
    <property type="term" value="C:mitochondrial intermembrane space"/>
    <property type="evidence" value="ECO:0007669"/>
    <property type="project" value="UniProtKB-SubCell"/>
</dbReference>
<keyword evidence="8 9" id="KW-0408">Iron</keyword>
<proteinExistence type="inferred from homology"/>